<dbReference type="RefSeq" id="YP_004347005.1">
    <property type="nucleotide sequence ID" value="NC_015326.1"/>
</dbReference>
<protein>
    <submittedName>
        <fullName evidence="1">Uncharacterized protein</fullName>
    </submittedName>
</protein>
<dbReference type="EMBL" id="HQ113105">
    <property type="protein sequence ID" value="AEA06893.1"/>
    <property type="molecule type" value="Genomic_DNA"/>
</dbReference>
<proteinExistence type="predicted"/>
<dbReference type="KEGG" id="vg:10399625"/>
<evidence type="ECO:0000313" key="2">
    <source>
        <dbReference type="Proteomes" id="UP000203366"/>
    </source>
</evidence>
<dbReference type="OrthoDB" id="746at10239"/>
<gene>
    <name evidence="1" type="ORF">LAU_0037</name>
</gene>
<accession>F2WKX0</accession>
<organism evidence="1 2">
    <name type="scientific">Lausannevirus</name>
    <dbReference type="NCBI Taxonomy" id="999883"/>
    <lineage>
        <taxon>Viruses</taxon>
        <taxon>Varidnaviria</taxon>
        <taxon>Bamfordvirae</taxon>
        <taxon>Nucleocytoviricota</taxon>
        <taxon>Megaviricetes</taxon>
        <taxon>Pimascovirales</taxon>
        <taxon>Pimascovirales incertae sedis</taxon>
        <taxon>Marseilleviridae</taxon>
        <taxon>Losannavirus</taxon>
        <taxon>Losannavirus lausannense</taxon>
    </lineage>
</organism>
<name>F2WKX0_9VIRU</name>
<evidence type="ECO:0000313" key="1">
    <source>
        <dbReference type="EMBL" id="AEA06893.1"/>
    </source>
</evidence>
<reference evidence="1 2" key="1">
    <citation type="journal article" date="2011" name="Environ. Microbiol.">
        <title>Lausannevirus, a giant amoebal virus encoding histone doublets.</title>
        <authorList>
            <person name="Thomas V."/>
            <person name="Bertelli C."/>
            <person name="Collyn F."/>
            <person name="Casson N."/>
            <person name="Telenti A."/>
            <person name="Goesmann A."/>
            <person name="Croxatto A."/>
            <person name="Greub G."/>
        </authorList>
    </citation>
    <scope>NUCLEOTIDE SEQUENCE [LARGE SCALE GENOMIC DNA]</scope>
    <source>
        <strain evidence="1">7715</strain>
    </source>
</reference>
<dbReference type="GeneID" id="10399625"/>
<keyword evidence="2" id="KW-1185">Reference proteome</keyword>
<sequence length="362" mass="42784">MDDGIIYLLRDDFIWKEGVYKIGKSSSWKIRKSSYGDVRVLATFETDFISLAETAMIKNFRESFQIAKGREYFLCEQEDVVLNLFLSVKDEVEKEKDENLRNRYASLLPFRPAEPSSPKPLIEDTKFLQKKIDFEGAKKTCESASLDREKFSFLCSKRDKSENEIASCRKFMVAHSFEVEQETLTPEFVLEYSGKEKIFQNQRLAFAGSKAEQKERLTRAVEKKTQNKRFTKFEKRLGMSCNLERVVYARRLFYWLGYGSTTTREKKSKEEMSMRLEKIRKMVKKSKHFQTLLGKMPDDEQYMVRWINDILRRMFDCYIAKTSRGKSFSWELMFLSPWKHNGETTPLSKKRIKTPEVYPSPF</sequence>
<dbReference type="Proteomes" id="UP000203366">
    <property type="component" value="Segment"/>
</dbReference>